<proteinExistence type="predicted"/>
<dbReference type="Proteomes" id="UP000619238">
    <property type="component" value="Unassembled WGS sequence"/>
</dbReference>
<reference evidence="1 2" key="1">
    <citation type="submission" date="2020-07" db="EMBL/GenBank/DDBJ databases">
        <title>Description of Kordia aestuariivivens sp. nov., isolated from a tidal flat.</title>
        <authorList>
            <person name="Park S."/>
            <person name="Yoon J.-H."/>
        </authorList>
    </citation>
    <scope>NUCLEOTIDE SEQUENCE [LARGE SCALE GENOMIC DNA]</scope>
    <source>
        <strain evidence="1 2">YSTF-M3</strain>
    </source>
</reference>
<accession>A0ABR7Q8S3</accession>
<dbReference type="RefSeq" id="WP_187562016.1">
    <property type="nucleotide sequence ID" value="NZ_JACGWS010000005.1"/>
</dbReference>
<evidence type="ECO:0000313" key="2">
    <source>
        <dbReference type="Proteomes" id="UP000619238"/>
    </source>
</evidence>
<sequence>MKKRNLKSLLLKKEKVSKLSVNSINGGGAASSVGPTCVIITVIWCPTIHCSEGVCGSIP</sequence>
<comment type="caution">
    <text evidence="1">The sequence shown here is derived from an EMBL/GenBank/DDBJ whole genome shotgun (WGS) entry which is preliminary data.</text>
</comment>
<gene>
    <name evidence="1" type="ORF">H2O64_09810</name>
</gene>
<dbReference type="EMBL" id="JACGWS010000005">
    <property type="protein sequence ID" value="MBC8754966.1"/>
    <property type="molecule type" value="Genomic_DNA"/>
</dbReference>
<evidence type="ECO:0008006" key="3">
    <source>
        <dbReference type="Google" id="ProtNLM"/>
    </source>
</evidence>
<evidence type="ECO:0000313" key="1">
    <source>
        <dbReference type="EMBL" id="MBC8754966.1"/>
    </source>
</evidence>
<organism evidence="1 2">
    <name type="scientific">Kordia aestuariivivens</name>
    <dbReference type="NCBI Taxonomy" id="2759037"/>
    <lineage>
        <taxon>Bacteria</taxon>
        <taxon>Pseudomonadati</taxon>
        <taxon>Bacteroidota</taxon>
        <taxon>Flavobacteriia</taxon>
        <taxon>Flavobacteriales</taxon>
        <taxon>Flavobacteriaceae</taxon>
        <taxon>Kordia</taxon>
    </lineage>
</organism>
<protein>
    <recommendedName>
        <fullName evidence="3">Bacteriocin</fullName>
    </recommendedName>
</protein>
<keyword evidence="2" id="KW-1185">Reference proteome</keyword>
<name>A0ABR7Q8S3_9FLAO</name>